<comment type="catalytic activity">
    <reaction evidence="7 8">
        <text>7,8-dihydroneopterin 3'-triphosphate + H2O = 6-carboxy-5,6,7,8-tetrahydropterin + triphosphate + acetaldehyde + 2 H(+)</text>
        <dbReference type="Rhea" id="RHEA:27966"/>
        <dbReference type="ChEBI" id="CHEBI:15343"/>
        <dbReference type="ChEBI" id="CHEBI:15377"/>
        <dbReference type="ChEBI" id="CHEBI:15378"/>
        <dbReference type="ChEBI" id="CHEBI:18036"/>
        <dbReference type="ChEBI" id="CHEBI:58462"/>
        <dbReference type="ChEBI" id="CHEBI:61032"/>
        <dbReference type="EC" id="4.1.2.50"/>
    </reaction>
</comment>
<organism evidence="11 12">
    <name type="scientific">Deinococcus ruber</name>
    <dbReference type="NCBI Taxonomy" id="1848197"/>
    <lineage>
        <taxon>Bacteria</taxon>
        <taxon>Thermotogati</taxon>
        <taxon>Deinococcota</taxon>
        <taxon>Deinococci</taxon>
        <taxon>Deinococcales</taxon>
        <taxon>Deinococcaceae</taxon>
        <taxon>Deinococcus</taxon>
    </lineage>
</organism>
<evidence type="ECO:0000313" key="11">
    <source>
        <dbReference type="EMBL" id="GGR03644.1"/>
    </source>
</evidence>
<comment type="similarity">
    <text evidence="2 8">Belongs to the PTPS family. QueD subfamily.</text>
</comment>
<keyword evidence="6 8" id="KW-0456">Lyase</keyword>
<evidence type="ECO:0000256" key="3">
    <source>
        <dbReference type="ARBA" id="ARBA00018141"/>
    </source>
</evidence>
<feature type="binding site" evidence="10">
    <location>
        <position position="30"/>
    </location>
    <ligand>
        <name>Zn(2+)</name>
        <dbReference type="ChEBI" id="CHEBI:29105"/>
    </ligand>
</feature>
<dbReference type="Proteomes" id="UP000603865">
    <property type="component" value="Unassembled WGS sequence"/>
</dbReference>
<comment type="caution">
    <text evidence="11">The sequence shown here is derived from an EMBL/GenBank/DDBJ whole genome shotgun (WGS) entry which is preliminary data.</text>
</comment>
<sequence length="136" mass="15513">MPWTLRTEFTFDSAHVIVGYDGPCGRLHGHTYKVRMELSTDRLRPSEHVKRSIMVADFKTLKWAKKDALQGGLDHTYLNDLAELGDDTTAEVLAAYLHRHTLQRVRADLPPGDDGADLKLRVTLWETADSSCEYWE</sequence>
<dbReference type="SUPFAM" id="SSF55620">
    <property type="entry name" value="Tetrahydrobiopterin biosynthesis enzymes-like"/>
    <property type="match status" value="1"/>
</dbReference>
<comment type="pathway">
    <text evidence="1 8">Purine metabolism; 7-cyano-7-deazaguanine biosynthesis.</text>
</comment>
<evidence type="ECO:0000256" key="2">
    <source>
        <dbReference type="ARBA" id="ARBA00008900"/>
    </source>
</evidence>
<name>A0A918C2M8_9DEIO</name>
<reference evidence="11" key="2">
    <citation type="submission" date="2020-09" db="EMBL/GenBank/DDBJ databases">
        <authorList>
            <person name="Sun Q."/>
            <person name="Ohkuma M."/>
        </authorList>
    </citation>
    <scope>NUCLEOTIDE SEQUENCE</scope>
    <source>
        <strain evidence="11">JCM 31311</strain>
    </source>
</reference>
<dbReference type="InterPro" id="IPR007115">
    <property type="entry name" value="6-PTP_synth/QueD"/>
</dbReference>
<feature type="active site" description="Charge relay system" evidence="9">
    <location>
        <position position="75"/>
    </location>
</feature>
<keyword evidence="4 8" id="KW-0479">Metal-binding</keyword>
<evidence type="ECO:0000256" key="6">
    <source>
        <dbReference type="ARBA" id="ARBA00023239"/>
    </source>
</evidence>
<evidence type="ECO:0000256" key="8">
    <source>
        <dbReference type="PIRNR" id="PIRNR006113"/>
    </source>
</evidence>
<evidence type="ECO:0000256" key="10">
    <source>
        <dbReference type="PIRSR" id="PIRSR006113-2"/>
    </source>
</evidence>
<feature type="binding site" evidence="10">
    <location>
        <position position="15"/>
    </location>
    <ligand>
        <name>Zn(2+)</name>
        <dbReference type="ChEBI" id="CHEBI:29105"/>
    </ligand>
</feature>
<dbReference type="GO" id="GO:0046872">
    <property type="term" value="F:metal ion binding"/>
    <property type="evidence" value="ECO:0007669"/>
    <property type="project" value="UniProtKB-KW"/>
</dbReference>
<evidence type="ECO:0000256" key="7">
    <source>
        <dbReference type="ARBA" id="ARBA00048807"/>
    </source>
</evidence>
<reference evidence="11" key="1">
    <citation type="journal article" date="2014" name="Int. J. Syst. Evol. Microbiol.">
        <title>Complete genome sequence of Corynebacterium casei LMG S-19264T (=DSM 44701T), isolated from a smear-ripened cheese.</title>
        <authorList>
            <consortium name="US DOE Joint Genome Institute (JGI-PGF)"/>
            <person name="Walter F."/>
            <person name="Albersmeier A."/>
            <person name="Kalinowski J."/>
            <person name="Ruckert C."/>
        </authorList>
    </citation>
    <scope>NUCLEOTIDE SEQUENCE</scope>
    <source>
        <strain evidence="11">JCM 31311</strain>
    </source>
</reference>
<comment type="cofactor">
    <cofactor evidence="8 10">
        <name>Zn(2+)</name>
        <dbReference type="ChEBI" id="CHEBI:29105"/>
    </cofactor>
    <text evidence="8 10">Binds 1 zinc ion per subunit.</text>
</comment>
<feature type="binding site" evidence="10">
    <location>
        <position position="28"/>
    </location>
    <ligand>
        <name>Zn(2+)</name>
        <dbReference type="ChEBI" id="CHEBI:29105"/>
    </ligand>
</feature>
<feature type="active site" description="Charge relay system" evidence="9">
    <location>
        <position position="126"/>
    </location>
</feature>
<protein>
    <recommendedName>
        <fullName evidence="3 8">6-carboxy-5,6,7,8-tetrahydropterin synthase</fullName>
        <ecNumber evidence="8">4.-.-.-</ecNumber>
    </recommendedName>
</protein>
<dbReference type="Pfam" id="PF01242">
    <property type="entry name" value="PTPS"/>
    <property type="match status" value="1"/>
</dbReference>
<gene>
    <name evidence="11" type="primary">queD</name>
    <name evidence="11" type="ORF">GCM10008957_15690</name>
</gene>
<evidence type="ECO:0000256" key="5">
    <source>
        <dbReference type="ARBA" id="ARBA00022833"/>
    </source>
</evidence>
<dbReference type="PANTHER" id="PTHR12589">
    <property type="entry name" value="PYRUVOYL TETRAHYDROBIOPTERIN SYNTHASE"/>
    <property type="match status" value="1"/>
</dbReference>
<accession>A0A918C2M8</accession>
<evidence type="ECO:0000256" key="1">
    <source>
        <dbReference type="ARBA" id="ARBA00005061"/>
    </source>
</evidence>
<dbReference type="PANTHER" id="PTHR12589:SF7">
    <property type="entry name" value="6-PYRUVOYL TETRAHYDROBIOPTERIN SYNTHASE"/>
    <property type="match status" value="1"/>
</dbReference>
<proteinExistence type="inferred from homology"/>
<dbReference type="EC" id="4.-.-.-" evidence="8"/>
<evidence type="ECO:0000313" key="12">
    <source>
        <dbReference type="Proteomes" id="UP000603865"/>
    </source>
</evidence>
<dbReference type="AlphaFoldDB" id="A0A918C2M8"/>
<keyword evidence="8" id="KW-0671">Queuosine biosynthesis</keyword>
<feature type="active site" description="Proton acceptor" evidence="9">
    <location>
        <position position="24"/>
    </location>
</feature>
<dbReference type="InterPro" id="IPR038418">
    <property type="entry name" value="6-PTP_synth/QueD_sf"/>
</dbReference>
<keyword evidence="12" id="KW-1185">Reference proteome</keyword>
<dbReference type="RefSeq" id="WP_189089089.1">
    <property type="nucleotide sequence ID" value="NZ_BMQL01000006.1"/>
</dbReference>
<dbReference type="Gene3D" id="3.30.479.10">
    <property type="entry name" value="6-pyruvoyl tetrahydropterin synthase/QueD"/>
    <property type="match status" value="1"/>
</dbReference>
<dbReference type="PIRSF" id="PIRSF006113">
    <property type="entry name" value="PTP_synth"/>
    <property type="match status" value="1"/>
</dbReference>
<dbReference type="GO" id="GO:0070497">
    <property type="term" value="F:6-carboxytetrahydropterin synthase activity"/>
    <property type="evidence" value="ECO:0007669"/>
    <property type="project" value="UniProtKB-EC"/>
</dbReference>
<evidence type="ECO:0000256" key="4">
    <source>
        <dbReference type="ARBA" id="ARBA00022723"/>
    </source>
</evidence>
<dbReference type="EMBL" id="BMQL01000006">
    <property type="protein sequence ID" value="GGR03644.1"/>
    <property type="molecule type" value="Genomic_DNA"/>
</dbReference>
<keyword evidence="5 8" id="KW-0862">Zinc</keyword>
<dbReference type="GO" id="GO:0008616">
    <property type="term" value="P:tRNA queuosine(34) biosynthetic process"/>
    <property type="evidence" value="ECO:0007669"/>
    <property type="project" value="UniProtKB-KW"/>
</dbReference>
<evidence type="ECO:0000256" key="9">
    <source>
        <dbReference type="PIRSR" id="PIRSR006113-1"/>
    </source>
</evidence>